<proteinExistence type="inferred from homology"/>
<evidence type="ECO:0000256" key="6">
    <source>
        <dbReference type="ARBA" id="ARBA00022917"/>
    </source>
</evidence>
<evidence type="ECO:0000256" key="5">
    <source>
        <dbReference type="ARBA" id="ARBA00022840"/>
    </source>
</evidence>
<dbReference type="RefSeq" id="WP_038465871.1">
    <property type="nucleotide sequence ID" value="NZ_CP008941.1"/>
</dbReference>
<dbReference type="PANTHER" id="PTHR43740:SF2">
    <property type="entry name" value="LEUCINE--TRNA LIGASE, MITOCHONDRIAL"/>
    <property type="match status" value="1"/>
</dbReference>
<feature type="short sequence motif" description="'KMSKS' region" evidence="9">
    <location>
        <begin position="609"/>
        <end position="613"/>
    </location>
</feature>
<dbReference type="Pfam" id="PF00133">
    <property type="entry name" value="tRNA-synt_1"/>
    <property type="match status" value="2"/>
</dbReference>
<feature type="domain" description="Aminoacyl-tRNA synthetase class Ia" evidence="11">
    <location>
        <begin position="414"/>
        <end position="570"/>
    </location>
</feature>
<dbReference type="InterPro" id="IPR013155">
    <property type="entry name" value="M/V/L/I-tRNA-synth_anticd-bd"/>
</dbReference>
<reference evidence="15 16" key="1">
    <citation type="submission" date="2014-07" db="EMBL/GenBank/DDBJ databases">
        <title>Comparative genomic insights into amoeba endosymbionts belonging to the families of Holosporaceae and Candidatus Midichloriaceae within Rickettsiales.</title>
        <authorList>
            <person name="Wang Z."/>
            <person name="Wu M."/>
        </authorList>
    </citation>
    <scope>NUCLEOTIDE SEQUENCE [LARGE SCALE GENOMIC DNA]</scope>
    <source>
        <strain evidence="15">PRA3</strain>
    </source>
</reference>
<dbReference type="InterPro" id="IPR009080">
    <property type="entry name" value="tRNAsynth_Ia_anticodon-bd"/>
</dbReference>
<dbReference type="InterPro" id="IPR009008">
    <property type="entry name" value="Val/Leu/Ile-tRNA-synth_edit"/>
</dbReference>
<dbReference type="InterPro" id="IPR025709">
    <property type="entry name" value="Leu_tRNA-synth_edit"/>
</dbReference>
<evidence type="ECO:0000259" key="13">
    <source>
        <dbReference type="Pfam" id="PF09334"/>
    </source>
</evidence>
<evidence type="ECO:0000256" key="9">
    <source>
        <dbReference type="HAMAP-Rule" id="MF_00049"/>
    </source>
</evidence>
<keyword evidence="3 9" id="KW-0436">Ligase</keyword>
<dbReference type="AlphaFoldDB" id="A0A077AUY2"/>
<comment type="catalytic activity">
    <reaction evidence="8 9">
        <text>tRNA(Leu) + L-leucine + ATP = L-leucyl-tRNA(Leu) + AMP + diphosphate</text>
        <dbReference type="Rhea" id="RHEA:11688"/>
        <dbReference type="Rhea" id="RHEA-COMP:9613"/>
        <dbReference type="Rhea" id="RHEA-COMP:9622"/>
        <dbReference type="ChEBI" id="CHEBI:30616"/>
        <dbReference type="ChEBI" id="CHEBI:33019"/>
        <dbReference type="ChEBI" id="CHEBI:57427"/>
        <dbReference type="ChEBI" id="CHEBI:78442"/>
        <dbReference type="ChEBI" id="CHEBI:78494"/>
        <dbReference type="ChEBI" id="CHEBI:456215"/>
        <dbReference type="EC" id="6.1.1.4"/>
    </reaction>
</comment>
<dbReference type="EMBL" id="CP008941">
    <property type="protein sequence ID" value="AIK96972.1"/>
    <property type="molecule type" value="Genomic_DNA"/>
</dbReference>
<protein>
    <recommendedName>
        <fullName evidence="9">Leucine--tRNA ligase</fullName>
        <ecNumber evidence="9">6.1.1.4</ecNumber>
    </recommendedName>
    <alternativeName>
        <fullName evidence="9">Leucyl-tRNA synthetase</fullName>
        <shortName evidence="9">LeuRS</shortName>
    </alternativeName>
</protein>
<dbReference type="Pfam" id="PF09334">
    <property type="entry name" value="tRNA-synt_1g"/>
    <property type="match status" value="1"/>
</dbReference>
<dbReference type="SUPFAM" id="SSF52374">
    <property type="entry name" value="Nucleotidylyl transferase"/>
    <property type="match status" value="1"/>
</dbReference>
<sequence length="843" mass="95502">MSYPFRDVETKWQQTWEQENAYKTPEQSNRPKSYVLEMFPYPSGKLHMGHVRNYAIGDAIARLKRLQGYDVLHPMGWDAFGLPAENAAIQGGVCPEKWTLENIEEMKNQFKLLSISFDWERELATCLPDYYGHEQKFFLDFYKQGLAYRRESWVNWDPVDNCVLANEQVISGKGWRSGATVEKRKLMQWSLKITDYAQELLDDLSTLTGWPEKVVKMQENWIGRSEGALINFEIDGYPQVLSVFTTRPETLFGASFCGIAPTHPIADEVAQNNPELAMFIEDCQRTPTTEEALSTVEKKGYDTGLRVKHPFIKDVTIPLYVANFVLMDYGTGAIFACPAHDERDFDFATAYGLPIRPVVMPEAGETINGIAYTGPGTMINSEFLNGLDVLSARRRAIEEVEKLGMGQGQVTFRLRDWSVSRQRYWGCPIPIIYCDDCGIVPVPEKDLPVKLPMDVTFDQTGNPLDYHPTWKHTTCPLCQGKATRETDTLDTFFESSWYFLRFCDTKTADPLNKAAAQHWMPVDAYIGGIEHAVLHLLYARFFTKALRDCGYVSINEPFKNLLTQGMVCHSSFKDSDGQWLFPHEVTKVSENKYISKKDGMPVTVGRSEKMSKSKKNVVDPKEMIDTYGVDAVRLFVMSDTPPEKDFEWSDEGLEGAWRYLNRLWRVLETVIENKAREGADDASLALRKIAHQTIDKFVHGYGRHAFNKVIAFARELTRTLEEACQNSAVSGAALIETAKILMLGLNPLIPHLTSEMWKMSADAGDILQAEWPVADPDLAVKSEVTIAVQVNGKMRGSFQAAIDTDQETLFEQAKELATVHREIDGKTIRKTIVVPNRIVNIVV</sequence>
<keyword evidence="6 9" id="KW-0648">Protein biosynthesis</keyword>
<evidence type="ECO:0000313" key="15">
    <source>
        <dbReference type="EMBL" id="AIK96972.1"/>
    </source>
</evidence>
<feature type="domain" description="Methionyl/Leucyl tRNA synthetase" evidence="13">
    <location>
        <begin position="38"/>
        <end position="170"/>
    </location>
</feature>
<dbReference type="Proteomes" id="UP000028926">
    <property type="component" value="Chromosome"/>
</dbReference>
<dbReference type="GO" id="GO:0002161">
    <property type="term" value="F:aminoacyl-tRNA deacylase activity"/>
    <property type="evidence" value="ECO:0007669"/>
    <property type="project" value="InterPro"/>
</dbReference>
<dbReference type="Gene3D" id="3.10.20.590">
    <property type="match status" value="1"/>
</dbReference>
<dbReference type="Pfam" id="PF08264">
    <property type="entry name" value="Anticodon_1"/>
    <property type="match status" value="1"/>
</dbReference>
<dbReference type="InterPro" id="IPR001412">
    <property type="entry name" value="aa-tRNA-synth_I_CS"/>
</dbReference>
<evidence type="ECO:0000259" key="11">
    <source>
        <dbReference type="Pfam" id="PF00133"/>
    </source>
</evidence>
<feature type="binding site" evidence="9">
    <location>
        <position position="612"/>
    </location>
    <ligand>
        <name>ATP</name>
        <dbReference type="ChEBI" id="CHEBI:30616"/>
    </ligand>
</feature>
<evidence type="ECO:0000259" key="12">
    <source>
        <dbReference type="Pfam" id="PF08264"/>
    </source>
</evidence>
<evidence type="ECO:0000259" key="14">
    <source>
        <dbReference type="Pfam" id="PF13603"/>
    </source>
</evidence>
<dbReference type="SUPFAM" id="SSF50677">
    <property type="entry name" value="ValRS/IleRS/LeuRS editing domain"/>
    <property type="match status" value="1"/>
</dbReference>
<name>A0A077AUY2_9PROT</name>
<evidence type="ECO:0000256" key="7">
    <source>
        <dbReference type="ARBA" id="ARBA00023146"/>
    </source>
</evidence>
<evidence type="ECO:0000256" key="3">
    <source>
        <dbReference type="ARBA" id="ARBA00022598"/>
    </source>
</evidence>
<keyword evidence="2 9" id="KW-0963">Cytoplasm</keyword>
<dbReference type="FunFam" id="1.10.730.10:FF:000002">
    <property type="entry name" value="Leucine--tRNA ligase"/>
    <property type="match status" value="1"/>
</dbReference>
<dbReference type="Gene3D" id="3.40.50.620">
    <property type="entry name" value="HUPs"/>
    <property type="match status" value="2"/>
</dbReference>
<dbReference type="InterPro" id="IPR014729">
    <property type="entry name" value="Rossmann-like_a/b/a_fold"/>
</dbReference>
<dbReference type="PROSITE" id="PS00178">
    <property type="entry name" value="AA_TRNA_LIGASE_I"/>
    <property type="match status" value="1"/>
</dbReference>
<dbReference type="InterPro" id="IPR015413">
    <property type="entry name" value="Methionyl/Leucyl_tRNA_Synth"/>
</dbReference>
<dbReference type="InterPro" id="IPR002302">
    <property type="entry name" value="Leu-tRNA-ligase"/>
</dbReference>
<feature type="domain" description="Aminoacyl-tRNA synthetase class Ia" evidence="11">
    <location>
        <begin position="607"/>
        <end position="649"/>
    </location>
</feature>
<dbReference type="FunFam" id="3.40.50.620:FF:000003">
    <property type="entry name" value="Leucine--tRNA ligase"/>
    <property type="match status" value="1"/>
</dbReference>
<keyword evidence="16" id="KW-1185">Reference proteome</keyword>
<evidence type="ECO:0000256" key="8">
    <source>
        <dbReference type="ARBA" id="ARBA00047469"/>
    </source>
</evidence>
<evidence type="ECO:0000256" key="10">
    <source>
        <dbReference type="RuleBase" id="RU363035"/>
    </source>
</evidence>
<comment type="subcellular location">
    <subcellularLocation>
        <location evidence="9">Cytoplasm</location>
    </subcellularLocation>
</comment>
<dbReference type="STRING" id="91604.ID47_09890"/>
<dbReference type="HAMAP" id="MF_00049_B">
    <property type="entry name" value="Leu_tRNA_synth_B"/>
    <property type="match status" value="1"/>
</dbReference>
<dbReference type="PANTHER" id="PTHR43740">
    <property type="entry name" value="LEUCYL-TRNA SYNTHETASE"/>
    <property type="match status" value="1"/>
</dbReference>
<dbReference type="OrthoDB" id="9810365at2"/>
<dbReference type="KEGG" id="paca:ID47_09890"/>
<dbReference type="EC" id="6.1.1.4" evidence="9"/>
<comment type="similarity">
    <text evidence="1 9 10">Belongs to the class-I aminoacyl-tRNA synthetase family.</text>
</comment>
<dbReference type="eggNOG" id="COG0495">
    <property type="taxonomic scope" value="Bacteria"/>
</dbReference>
<dbReference type="GO" id="GO:0005829">
    <property type="term" value="C:cytosol"/>
    <property type="evidence" value="ECO:0007669"/>
    <property type="project" value="TreeGrafter"/>
</dbReference>
<dbReference type="GO" id="GO:0005524">
    <property type="term" value="F:ATP binding"/>
    <property type="evidence" value="ECO:0007669"/>
    <property type="project" value="UniProtKB-UniRule"/>
</dbReference>
<dbReference type="Gene3D" id="2.20.28.290">
    <property type="match status" value="1"/>
</dbReference>
<accession>A0A077AUY2</accession>
<dbReference type="InterPro" id="IPR002300">
    <property type="entry name" value="aa-tRNA-synth_Ia"/>
</dbReference>
<dbReference type="CDD" id="cd07958">
    <property type="entry name" value="Anticodon_Ia_Leu_BEm"/>
    <property type="match status" value="1"/>
</dbReference>
<dbReference type="GO" id="GO:0006429">
    <property type="term" value="P:leucyl-tRNA aminoacylation"/>
    <property type="evidence" value="ECO:0007669"/>
    <property type="project" value="UniProtKB-UniRule"/>
</dbReference>
<feature type="domain" description="Leucyl-tRNA synthetase editing" evidence="14">
    <location>
        <begin position="219"/>
        <end position="399"/>
    </location>
</feature>
<dbReference type="FunFam" id="3.40.50.620:FF:000056">
    <property type="entry name" value="Leucine--tRNA ligase"/>
    <property type="match status" value="1"/>
</dbReference>
<evidence type="ECO:0000256" key="2">
    <source>
        <dbReference type="ARBA" id="ARBA00022490"/>
    </source>
</evidence>
<feature type="short sequence motif" description="'HIGH' region" evidence="9">
    <location>
        <begin position="40"/>
        <end position="50"/>
    </location>
</feature>
<feature type="domain" description="Methionyl/Valyl/Leucyl/Isoleucyl-tRNA synthetase anticodon-binding" evidence="12">
    <location>
        <begin position="690"/>
        <end position="805"/>
    </location>
</feature>
<dbReference type="HOGENOM" id="CLU_004427_0_0_5"/>
<evidence type="ECO:0000313" key="16">
    <source>
        <dbReference type="Proteomes" id="UP000028926"/>
    </source>
</evidence>
<keyword evidence="5 9" id="KW-0067">ATP-binding</keyword>
<dbReference type="Gene3D" id="1.10.730.10">
    <property type="entry name" value="Isoleucyl-tRNA Synthetase, Domain 1"/>
    <property type="match status" value="1"/>
</dbReference>
<evidence type="ECO:0000256" key="1">
    <source>
        <dbReference type="ARBA" id="ARBA00005594"/>
    </source>
</evidence>
<dbReference type="GO" id="GO:0004823">
    <property type="term" value="F:leucine-tRNA ligase activity"/>
    <property type="evidence" value="ECO:0007669"/>
    <property type="project" value="UniProtKB-UniRule"/>
</dbReference>
<dbReference type="PRINTS" id="PR00985">
    <property type="entry name" value="TRNASYNTHLEU"/>
</dbReference>
<evidence type="ECO:0000256" key="4">
    <source>
        <dbReference type="ARBA" id="ARBA00022741"/>
    </source>
</evidence>
<dbReference type="Pfam" id="PF13603">
    <property type="entry name" value="tRNA-synt_1_2"/>
    <property type="match status" value="1"/>
</dbReference>
<dbReference type="NCBIfam" id="TIGR00396">
    <property type="entry name" value="leuS_bact"/>
    <property type="match status" value="1"/>
</dbReference>
<keyword evidence="4 9" id="KW-0547">Nucleotide-binding</keyword>
<organism evidence="15 16">
    <name type="scientific">Candidatus Odyssella acanthamoebae</name>
    <dbReference type="NCBI Taxonomy" id="91604"/>
    <lineage>
        <taxon>Bacteria</taxon>
        <taxon>Pseudomonadati</taxon>
        <taxon>Pseudomonadota</taxon>
        <taxon>Alphaproteobacteria</taxon>
        <taxon>Holosporales</taxon>
        <taxon>Candidatus Paracaedibacteraceae</taxon>
        <taxon>Candidatus Odyssella</taxon>
    </lineage>
</organism>
<gene>
    <name evidence="9" type="primary">leuS</name>
    <name evidence="15" type="ORF">ID47_09890</name>
</gene>
<dbReference type="CDD" id="cd00812">
    <property type="entry name" value="LeuRS_core"/>
    <property type="match status" value="1"/>
</dbReference>
<keyword evidence="7 9" id="KW-0030">Aminoacyl-tRNA synthetase</keyword>
<dbReference type="SUPFAM" id="SSF47323">
    <property type="entry name" value="Anticodon-binding domain of a subclass of class I aminoacyl-tRNA synthetases"/>
    <property type="match status" value="1"/>
</dbReference>